<feature type="compositionally biased region" description="Basic and acidic residues" evidence="1">
    <location>
        <begin position="10"/>
        <end position="20"/>
    </location>
</feature>
<gene>
    <name evidence="2" type="ORF">SMAX5B_009692</name>
</gene>
<evidence type="ECO:0000313" key="3">
    <source>
        <dbReference type="Proteomes" id="UP000246464"/>
    </source>
</evidence>
<name>A0A2U9CY71_SCOMX</name>
<dbReference type="Proteomes" id="UP000246464">
    <property type="component" value="Chromosome 21"/>
</dbReference>
<dbReference type="AlphaFoldDB" id="A0A2U9CY71"/>
<sequence length="134" mass="14261">MPSTKVIKTKPVEATRKPVDRTTPATTEAASGANGAVRKSRASSCPRCPQQRGRCAGRGAPGTSCEGRARARSVSRWPRAQPDYRRATGSSKHDNPQWRRGTSGCPAGERGPRGPGGPRGPRSVRAESQCAIQR</sequence>
<evidence type="ECO:0000313" key="2">
    <source>
        <dbReference type="EMBL" id="AWP21103.1"/>
    </source>
</evidence>
<proteinExistence type="predicted"/>
<accession>A0A2U9CY71</accession>
<feature type="region of interest" description="Disordered" evidence="1">
    <location>
        <begin position="1"/>
        <end position="134"/>
    </location>
</feature>
<dbReference type="EMBL" id="CP026263">
    <property type="protein sequence ID" value="AWP21103.1"/>
    <property type="molecule type" value="Genomic_DNA"/>
</dbReference>
<feature type="compositionally biased region" description="Basic and acidic residues" evidence="1">
    <location>
        <begin position="82"/>
        <end position="97"/>
    </location>
</feature>
<reference evidence="2 3" key="1">
    <citation type="submission" date="2017-12" db="EMBL/GenBank/DDBJ databases">
        <title>Integrating genomic resources of turbot (Scophthalmus maximus) in depth evaluation of genetic and physical mapping variation across individuals.</title>
        <authorList>
            <person name="Martinez P."/>
        </authorList>
    </citation>
    <scope>NUCLEOTIDE SEQUENCE [LARGE SCALE GENOMIC DNA]</scope>
</reference>
<protein>
    <submittedName>
        <fullName evidence="2">Uncharacterized protein</fullName>
    </submittedName>
</protein>
<evidence type="ECO:0000256" key="1">
    <source>
        <dbReference type="SAM" id="MobiDB-lite"/>
    </source>
</evidence>
<keyword evidence="3" id="KW-1185">Reference proteome</keyword>
<organism evidence="2 3">
    <name type="scientific">Scophthalmus maximus</name>
    <name type="common">Turbot</name>
    <name type="synonym">Psetta maxima</name>
    <dbReference type="NCBI Taxonomy" id="52904"/>
    <lineage>
        <taxon>Eukaryota</taxon>
        <taxon>Metazoa</taxon>
        <taxon>Chordata</taxon>
        <taxon>Craniata</taxon>
        <taxon>Vertebrata</taxon>
        <taxon>Euteleostomi</taxon>
        <taxon>Actinopterygii</taxon>
        <taxon>Neopterygii</taxon>
        <taxon>Teleostei</taxon>
        <taxon>Neoteleostei</taxon>
        <taxon>Acanthomorphata</taxon>
        <taxon>Carangaria</taxon>
        <taxon>Pleuronectiformes</taxon>
        <taxon>Pleuronectoidei</taxon>
        <taxon>Scophthalmidae</taxon>
        <taxon>Scophthalmus</taxon>
    </lineage>
</organism>